<accession>A0A4R3UG77</accession>
<sequence>MLTVIETAMFRRYADAVWDDEERMEFVDFIAANPEAGDVIPGAAPLRKVRWAREGMGKRGGVRVIYFATLADGTVSLLIVYPKAKTEDLSPAFLRELRKMFKE</sequence>
<dbReference type="Proteomes" id="UP000295110">
    <property type="component" value="Unassembled WGS sequence"/>
</dbReference>
<evidence type="ECO:0000313" key="3">
    <source>
        <dbReference type="Proteomes" id="UP000295110"/>
    </source>
</evidence>
<dbReference type="AlphaFoldDB" id="A0A4R3UG77"/>
<evidence type="ECO:0000256" key="1">
    <source>
        <dbReference type="SAM" id="Phobius"/>
    </source>
</evidence>
<evidence type="ECO:0000313" key="2">
    <source>
        <dbReference type="EMBL" id="TCU89804.1"/>
    </source>
</evidence>
<reference evidence="2 3" key="1">
    <citation type="submission" date="2019-03" db="EMBL/GenBank/DDBJ databases">
        <title>Genomic Encyclopedia of Type Strains, Phase IV (KMG-IV): sequencing the most valuable type-strain genomes for metagenomic binning, comparative biology and taxonomic classification.</title>
        <authorList>
            <person name="Goeker M."/>
        </authorList>
    </citation>
    <scope>NUCLEOTIDE SEQUENCE [LARGE SCALE GENOMIC DNA]</scope>
    <source>
        <strain evidence="2 3">DSM 654</strain>
    </source>
</reference>
<keyword evidence="1" id="KW-0812">Transmembrane</keyword>
<name>A0A4R3UG77_ROSSA</name>
<protein>
    <recommendedName>
        <fullName evidence="4">RelE toxin of RelEB toxin-antitoxin system</fullName>
    </recommendedName>
</protein>
<dbReference type="RefSeq" id="WP_132575436.1">
    <property type="nucleotide sequence ID" value="NZ_CBCSGL010000037.1"/>
</dbReference>
<comment type="caution">
    <text evidence="2">The sequence shown here is derived from an EMBL/GenBank/DDBJ whole genome shotgun (WGS) entry which is preliminary data.</text>
</comment>
<keyword evidence="1" id="KW-1133">Transmembrane helix</keyword>
<gene>
    <name evidence="2" type="ORF">EV671_103354</name>
</gene>
<organism evidence="2 3">
    <name type="scientific">Roseateles saccharophilus</name>
    <name type="common">Pseudomonas saccharophila</name>
    <dbReference type="NCBI Taxonomy" id="304"/>
    <lineage>
        <taxon>Bacteria</taxon>
        <taxon>Pseudomonadati</taxon>
        <taxon>Pseudomonadota</taxon>
        <taxon>Betaproteobacteria</taxon>
        <taxon>Burkholderiales</taxon>
        <taxon>Sphaerotilaceae</taxon>
        <taxon>Roseateles</taxon>
    </lineage>
</organism>
<evidence type="ECO:0008006" key="4">
    <source>
        <dbReference type="Google" id="ProtNLM"/>
    </source>
</evidence>
<dbReference type="OrthoDB" id="197283at2"/>
<proteinExistence type="predicted"/>
<keyword evidence="1" id="KW-0472">Membrane</keyword>
<dbReference type="InterPro" id="IPR009387">
    <property type="entry name" value="HigB-2"/>
</dbReference>
<keyword evidence="3" id="KW-1185">Reference proteome</keyword>
<dbReference type="PIRSF" id="PIRSF039032">
    <property type="entry name" value="HigB-2"/>
    <property type="match status" value="1"/>
</dbReference>
<feature type="transmembrane region" description="Helical" evidence="1">
    <location>
        <begin position="60"/>
        <end position="81"/>
    </location>
</feature>
<dbReference type="EMBL" id="SMBU01000033">
    <property type="protein sequence ID" value="TCU89804.1"/>
    <property type="molecule type" value="Genomic_DNA"/>
</dbReference>